<dbReference type="STRING" id="1121098.HMPREF1534_00245"/>
<accession>U6RR63</accession>
<reference evidence="2 3" key="1">
    <citation type="submission" date="2013-04" db="EMBL/GenBank/DDBJ databases">
        <title>The Genome Sequence of Bacteroides massiliensis DSM 17679.</title>
        <authorList>
            <consortium name="The Broad Institute Genomics Platform"/>
            <person name="Earl A."/>
            <person name="Ward D."/>
            <person name="Feldgarden M."/>
            <person name="Gevers D."/>
            <person name="Martens E."/>
            <person name="Fenner L."/>
            <person name="Roux V."/>
            <person name="Mallet M.N."/>
            <person name="Raoult D."/>
            <person name="Walker B."/>
            <person name="Young S."/>
            <person name="Zeng Q."/>
            <person name="Gargeya S."/>
            <person name="Fitzgerald M."/>
            <person name="Haas B."/>
            <person name="Abouelleil A."/>
            <person name="Allen A.W."/>
            <person name="Alvarado L."/>
            <person name="Arachchi H.M."/>
            <person name="Berlin A.M."/>
            <person name="Chapman S.B."/>
            <person name="Gainer-Dewar J."/>
            <person name="Goldberg J."/>
            <person name="Griggs A."/>
            <person name="Gujja S."/>
            <person name="Hansen M."/>
            <person name="Howarth C."/>
            <person name="Imamovic A."/>
            <person name="Ireland A."/>
            <person name="Larimer J."/>
            <person name="McCowan C."/>
            <person name="Murphy C."/>
            <person name="Pearson M."/>
            <person name="Poon T.W."/>
            <person name="Priest M."/>
            <person name="Roberts A."/>
            <person name="Saif S."/>
            <person name="Shea T."/>
            <person name="Sisk P."/>
            <person name="Sykes S."/>
            <person name="Wortman J."/>
            <person name="Nusbaum C."/>
            <person name="Birren B."/>
        </authorList>
    </citation>
    <scope>NUCLEOTIDE SEQUENCE [LARGE SCALE GENOMIC DNA]</scope>
    <source>
        <strain evidence="3">B84634 / Timone 84634 / DSM 17679 / JCM 13223</strain>
    </source>
</reference>
<evidence type="ECO:0000256" key="1">
    <source>
        <dbReference type="SAM" id="Phobius"/>
    </source>
</evidence>
<keyword evidence="1" id="KW-1133">Transmembrane helix</keyword>
<evidence type="ECO:0000313" key="2">
    <source>
        <dbReference type="EMBL" id="EOA58281.1"/>
    </source>
</evidence>
<protein>
    <submittedName>
        <fullName evidence="2">Uncharacterized protein</fullName>
    </submittedName>
</protein>
<dbReference type="AlphaFoldDB" id="U6RR63"/>
<organism evidence="2 3">
    <name type="scientific">Phocaeicola massiliensis B84634 = Timone 84634 = DSM 17679 = JCM 13223</name>
    <dbReference type="NCBI Taxonomy" id="1121098"/>
    <lineage>
        <taxon>Bacteria</taxon>
        <taxon>Pseudomonadati</taxon>
        <taxon>Bacteroidota</taxon>
        <taxon>Bacteroidia</taxon>
        <taxon>Bacteroidales</taxon>
        <taxon>Bacteroidaceae</taxon>
        <taxon>Phocaeicola</taxon>
    </lineage>
</organism>
<name>U6RR63_9BACT</name>
<dbReference type="HOGENOM" id="CLU_2598727_0_0_10"/>
<sequence>MLACIFLGAACIGLSVWLDSLFLKNVTYMAIGATAGIIADVYFQSKKWVKKYTTWQWIGYVILLLAMAVIFTWIETKNK</sequence>
<keyword evidence="1" id="KW-0812">Transmembrane</keyword>
<proteinExistence type="predicted"/>
<keyword evidence="1" id="KW-0472">Membrane</keyword>
<feature type="transmembrane region" description="Helical" evidence="1">
    <location>
        <begin position="28"/>
        <end position="45"/>
    </location>
</feature>
<keyword evidence="3" id="KW-1185">Reference proteome</keyword>
<dbReference type="Proteomes" id="UP000017831">
    <property type="component" value="Unassembled WGS sequence"/>
</dbReference>
<dbReference type="EMBL" id="AQHY01000004">
    <property type="protein sequence ID" value="EOA58281.1"/>
    <property type="molecule type" value="Genomic_DNA"/>
</dbReference>
<feature type="transmembrane region" description="Helical" evidence="1">
    <location>
        <begin position="57"/>
        <end position="74"/>
    </location>
</feature>
<gene>
    <name evidence="2" type="ORF">HMPREF1534_00245</name>
</gene>
<comment type="caution">
    <text evidence="2">The sequence shown here is derived from an EMBL/GenBank/DDBJ whole genome shotgun (WGS) entry which is preliminary data.</text>
</comment>
<evidence type="ECO:0000313" key="3">
    <source>
        <dbReference type="Proteomes" id="UP000017831"/>
    </source>
</evidence>
<dbReference type="PATRIC" id="fig|1121098.3.peg.245"/>